<dbReference type="EMBL" id="JAVFWL010000006">
    <property type="protein sequence ID" value="KAK6765249.1"/>
    <property type="molecule type" value="Genomic_DNA"/>
</dbReference>
<reference evidence="2 3" key="1">
    <citation type="submission" date="2023-08" db="EMBL/GenBank/DDBJ databases">
        <title>A Necator americanus chromosomal reference genome.</title>
        <authorList>
            <person name="Ilik V."/>
            <person name="Petrzelkova K.J."/>
            <person name="Pardy F."/>
            <person name="Fuh T."/>
            <person name="Niatou-Singa F.S."/>
            <person name="Gouil Q."/>
            <person name="Baker L."/>
            <person name="Ritchie M.E."/>
            <person name="Jex A.R."/>
            <person name="Gazzola D."/>
            <person name="Li H."/>
            <person name="Toshio Fujiwara R."/>
            <person name="Zhan B."/>
            <person name="Aroian R.V."/>
            <person name="Pafco B."/>
            <person name="Schwarz E.M."/>
        </authorList>
    </citation>
    <scope>NUCLEOTIDE SEQUENCE [LARGE SCALE GENOMIC DNA]</scope>
    <source>
        <strain evidence="2 3">Aroian</strain>
        <tissue evidence="2">Whole animal</tissue>
    </source>
</reference>
<feature type="region of interest" description="Disordered" evidence="1">
    <location>
        <begin position="95"/>
        <end position="150"/>
    </location>
</feature>
<dbReference type="Gene3D" id="2.40.70.10">
    <property type="entry name" value="Acid Proteases"/>
    <property type="match status" value="1"/>
</dbReference>
<comment type="caution">
    <text evidence="2">The sequence shown here is derived from an EMBL/GenBank/DDBJ whole genome shotgun (WGS) entry which is preliminary data.</text>
</comment>
<sequence>MDKTGSRGLPLVWDLFFLKVGCHVLRLHEVDGHQSEESVVERPFGPNYRVARNQSEQTVTYPQFGASDDDRVAELVQAAKHREVQVAFKHRIQGFSGSGTTKRQATASTPRQEKPVSVVRGKEKARVNHKPSSTSTTTHQLNNQQPEQSAAHIAQLEDAVAELHSRYLGKVAALLDSGAECFFIDQKLADELCLPALSTTTLRVRTFGSERIQVCTSRKVPLEIWDEEGEPCSLEFLTHSTLTSTLRTPPMLDEDVAFINERNLNVNLMQARTATKSLILLGSDQLWQLIRENQVHVRLPSGLYLLPTRLGHLLTGQVQATRQVTQVLKNGML</sequence>
<gene>
    <name evidence="2" type="primary">Necator_chrX.g25421</name>
    <name evidence="2" type="ORF">RB195_025255</name>
</gene>
<dbReference type="InterPro" id="IPR021109">
    <property type="entry name" value="Peptidase_aspartic_dom_sf"/>
</dbReference>
<name>A0ABR1ERK7_NECAM</name>
<organism evidence="2 3">
    <name type="scientific">Necator americanus</name>
    <name type="common">Human hookworm</name>
    <dbReference type="NCBI Taxonomy" id="51031"/>
    <lineage>
        <taxon>Eukaryota</taxon>
        <taxon>Metazoa</taxon>
        <taxon>Ecdysozoa</taxon>
        <taxon>Nematoda</taxon>
        <taxon>Chromadorea</taxon>
        <taxon>Rhabditida</taxon>
        <taxon>Rhabditina</taxon>
        <taxon>Rhabditomorpha</taxon>
        <taxon>Strongyloidea</taxon>
        <taxon>Ancylostomatidae</taxon>
        <taxon>Bunostominae</taxon>
        <taxon>Necator</taxon>
    </lineage>
</organism>
<evidence type="ECO:0000313" key="3">
    <source>
        <dbReference type="Proteomes" id="UP001303046"/>
    </source>
</evidence>
<feature type="compositionally biased region" description="Polar residues" evidence="1">
    <location>
        <begin position="130"/>
        <end position="148"/>
    </location>
</feature>
<evidence type="ECO:0000256" key="1">
    <source>
        <dbReference type="SAM" id="MobiDB-lite"/>
    </source>
</evidence>
<evidence type="ECO:0000313" key="2">
    <source>
        <dbReference type="EMBL" id="KAK6765249.1"/>
    </source>
</evidence>
<keyword evidence="3" id="KW-1185">Reference proteome</keyword>
<accession>A0ABR1ERK7</accession>
<proteinExistence type="predicted"/>
<evidence type="ECO:0008006" key="4">
    <source>
        <dbReference type="Google" id="ProtNLM"/>
    </source>
</evidence>
<protein>
    <recommendedName>
        <fullName evidence="4">Tas retrotransposon peptidase A16</fullName>
    </recommendedName>
</protein>
<dbReference type="Proteomes" id="UP001303046">
    <property type="component" value="Unassembled WGS sequence"/>
</dbReference>
<feature type="compositionally biased region" description="Polar residues" evidence="1">
    <location>
        <begin position="98"/>
        <end position="110"/>
    </location>
</feature>